<dbReference type="InterPro" id="IPR006612">
    <property type="entry name" value="THAP_Znf"/>
</dbReference>
<evidence type="ECO:0000256" key="1">
    <source>
        <dbReference type="ARBA" id="ARBA00022723"/>
    </source>
</evidence>
<evidence type="ECO:0000256" key="3">
    <source>
        <dbReference type="ARBA" id="ARBA00022833"/>
    </source>
</evidence>
<sequence>MPNKCCICLKIYNKKNKRRFYTFPEFTVCNQKSASRDKVLIEKRRNVWLQLTKRNLNRFSGRLFVCSDHFVSGKPAYLYLTEDVDWVPTLNLGNLGQDKQSLTTYSGGSSTDNNGSLKTECVTQQGLINSSTSNDYSNFSGMNQKDLSLSNQSESPSVIENGDRPRIRKKPMVTIFNRQILFDDCPTENSSSGVQCVLDQSITVKEERIEVEDVFEAQELFDESTERPFTSISTAECATQVELDKPYCPLQLDKSTQTEMSSFPKPGKLKKWK</sequence>
<organism evidence="5">
    <name type="scientific">Daphnia magna</name>
    <dbReference type="NCBI Taxonomy" id="35525"/>
    <lineage>
        <taxon>Eukaryota</taxon>
        <taxon>Metazoa</taxon>
        <taxon>Ecdysozoa</taxon>
        <taxon>Arthropoda</taxon>
        <taxon>Crustacea</taxon>
        <taxon>Branchiopoda</taxon>
        <taxon>Diplostraca</taxon>
        <taxon>Cladocera</taxon>
        <taxon>Anomopoda</taxon>
        <taxon>Daphniidae</taxon>
        <taxon>Daphnia</taxon>
    </lineage>
</organism>
<dbReference type="SUPFAM" id="SSF57716">
    <property type="entry name" value="Glucocorticoid receptor-like (DNA-binding domain)"/>
    <property type="match status" value="1"/>
</dbReference>
<dbReference type="AlphaFoldDB" id="A0A0P5M1Z0"/>
<accession>A0A0P5M1Z0</accession>
<evidence type="ECO:0000256" key="2">
    <source>
        <dbReference type="ARBA" id="ARBA00022771"/>
    </source>
</evidence>
<keyword evidence="2" id="KW-0863">Zinc-finger</keyword>
<protein>
    <submittedName>
        <fullName evidence="5">Uncharacterized protein</fullName>
    </submittedName>
</protein>
<evidence type="ECO:0000256" key="4">
    <source>
        <dbReference type="ARBA" id="ARBA00023125"/>
    </source>
</evidence>
<dbReference type="SMART" id="SM00980">
    <property type="entry name" value="THAP"/>
    <property type="match status" value="1"/>
</dbReference>
<proteinExistence type="predicted"/>
<reference evidence="5" key="1">
    <citation type="submission" date="2015-10" db="EMBL/GenBank/DDBJ databases">
        <title>EvidentialGene: Evidence-directed Construction of Complete mRNA Transcriptomes without Genomes.</title>
        <authorList>
            <person name="Gilbert D.G."/>
        </authorList>
    </citation>
    <scope>NUCLEOTIDE SEQUENCE</scope>
</reference>
<dbReference type="GO" id="GO:0008270">
    <property type="term" value="F:zinc ion binding"/>
    <property type="evidence" value="ECO:0007669"/>
    <property type="project" value="UniProtKB-KW"/>
</dbReference>
<dbReference type="OrthoDB" id="6375458at2759"/>
<keyword evidence="3" id="KW-0862">Zinc</keyword>
<name>A0A0P5M1Z0_9CRUS</name>
<evidence type="ECO:0000313" key="5">
    <source>
        <dbReference type="EMBL" id="JAN57935.1"/>
    </source>
</evidence>
<dbReference type="EMBL" id="GDIQ01036802">
    <property type="protein sequence ID" value="JAN57935.1"/>
    <property type="molecule type" value="Transcribed_RNA"/>
</dbReference>
<keyword evidence="1" id="KW-0479">Metal-binding</keyword>
<keyword evidence="4" id="KW-0238">DNA-binding</keyword>
<dbReference type="GO" id="GO:0003677">
    <property type="term" value="F:DNA binding"/>
    <property type="evidence" value="ECO:0007669"/>
    <property type="project" value="UniProtKB-KW"/>
</dbReference>